<proteinExistence type="predicted"/>
<dbReference type="Pfam" id="PF06985">
    <property type="entry name" value="HET"/>
    <property type="match status" value="1"/>
</dbReference>
<dbReference type="AlphaFoldDB" id="A0A9N9PND0"/>
<feature type="domain" description="Heterokaryon incompatibility" evidence="1">
    <location>
        <begin position="46"/>
        <end position="225"/>
    </location>
</feature>
<comment type="caution">
    <text evidence="2">The sequence shown here is derived from an EMBL/GenBank/DDBJ whole genome shotgun (WGS) entry which is preliminary data.</text>
</comment>
<reference evidence="2" key="1">
    <citation type="submission" date="2021-07" db="EMBL/GenBank/DDBJ databases">
        <authorList>
            <person name="Durling M."/>
        </authorList>
    </citation>
    <scope>NUCLEOTIDE SEQUENCE</scope>
</reference>
<dbReference type="PANTHER" id="PTHR24148:SF64">
    <property type="entry name" value="HETEROKARYON INCOMPATIBILITY DOMAIN-CONTAINING PROTEIN"/>
    <property type="match status" value="1"/>
</dbReference>
<organism evidence="2 3">
    <name type="scientific">Hymenoscyphus fraxineus</name>
    <dbReference type="NCBI Taxonomy" id="746836"/>
    <lineage>
        <taxon>Eukaryota</taxon>
        <taxon>Fungi</taxon>
        <taxon>Dikarya</taxon>
        <taxon>Ascomycota</taxon>
        <taxon>Pezizomycotina</taxon>
        <taxon>Leotiomycetes</taxon>
        <taxon>Helotiales</taxon>
        <taxon>Helotiaceae</taxon>
        <taxon>Hymenoscyphus</taxon>
    </lineage>
</organism>
<sequence>MEDYQYTPLSSPTSIRVLQLHIAKTENTSTTSFSLKEVDLQESPKYEALSYTWGQATSYDKSTETYQWAPTEKCPIQISNTGVVRITRNLCDLFKNLIEGAPLGQSVSSIWADQVCINQNDVQERNSQVAMMKDIYAQAWRTLIWLGKPDSDMLVVANLFEVITTIDYSSLQRTRGSSDEELQEDILKVIAIKSDSNWQDDLEFIGSIVNTLNKSWFSRAWIVQEVILSQEPLLLFGKKTYSIAVLNNLVTLTFFLERRGTNSFTELSEKAQLPGARGLLTLKSIMHCRQMMEHDVSKQGILKDVLNTLAFSLDASDPRDRIYAFLAFQESNENQIVPDYTLEINDAYTKISESIVKSTNSLSILGLVRGTSSPGSLPSWVVDWRVKEETQGNPFDD</sequence>
<dbReference type="EMBL" id="CAJVRL010000102">
    <property type="protein sequence ID" value="CAG8960664.1"/>
    <property type="molecule type" value="Genomic_DNA"/>
</dbReference>
<dbReference type="OrthoDB" id="3542970at2759"/>
<evidence type="ECO:0000313" key="2">
    <source>
        <dbReference type="EMBL" id="CAG8960664.1"/>
    </source>
</evidence>
<accession>A0A9N9PND0</accession>
<evidence type="ECO:0000259" key="1">
    <source>
        <dbReference type="Pfam" id="PF06985"/>
    </source>
</evidence>
<dbReference type="InterPro" id="IPR052895">
    <property type="entry name" value="HetReg/Transcr_Mod"/>
</dbReference>
<dbReference type="PANTHER" id="PTHR24148">
    <property type="entry name" value="ANKYRIN REPEAT DOMAIN-CONTAINING PROTEIN 39 HOMOLOG-RELATED"/>
    <property type="match status" value="1"/>
</dbReference>
<protein>
    <recommendedName>
        <fullName evidence="1">Heterokaryon incompatibility domain-containing protein</fullName>
    </recommendedName>
</protein>
<keyword evidence="3" id="KW-1185">Reference proteome</keyword>
<gene>
    <name evidence="2" type="ORF">HYFRA_00013432</name>
</gene>
<dbReference type="Proteomes" id="UP000696280">
    <property type="component" value="Unassembled WGS sequence"/>
</dbReference>
<dbReference type="InterPro" id="IPR010730">
    <property type="entry name" value="HET"/>
</dbReference>
<evidence type="ECO:0000313" key="3">
    <source>
        <dbReference type="Proteomes" id="UP000696280"/>
    </source>
</evidence>
<name>A0A9N9PND0_9HELO</name>